<dbReference type="PROSITE" id="PS51194">
    <property type="entry name" value="HELICASE_CTER"/>
    <property type="match status" value="1"/>
</dbReference>
<feature type="domain" description="Helicase C-terminal" evidence="6">
    <location>
        <begin position="218"/>
        <end position="386"/>
    </location>
</feature>
<dbReference type="PANTHER" id="PTHR18934">
    <property type="entry name" value="ATP-DEPENDENT RNA HELICASE"/>
    <property type="match status" value="1"/>
</dbReference>
<name>A0ABP1HKT1_9EUKA</name>
<dbReference type="Pfam" id="PF00270">
    <property type="entry name" value="DEAD"/>
    <property type="match status" value="1"/>
</dbReference>
<comment type="caution">
    <text evidence="7">The sequence shown here is derived from an EMBL/GenBank/DDBJ whole genome shotgun (WGS) entry which is preliminary data.</text>
</comment>
<dbReference type="SMART" id="SM00487">
    <property type="entry name" value="DEXDc"/>
    <property type="match status" value="1"/>
</dbReference>
<keyword evidence="2" id="KW-0378">Hydrolase</keyword>
<dbReference type="SUPFAM" id="SSF52540">
    <property type="entry name" value="P-loop containing nucleoside triphosphate hydrolases"/>
    <property type="match status" value="1"/>
</dbReference>
<evidence type="ECO:0000256" key="3">
    <source>
        <dbReference type="ARBA" id="ARBA00022806"/>
    </source>
</evidence>
<feature type="domain" description="Helicase ATP-binding" evidence="5">
    <location>
        <begin position="7"/>
        <end position="165"/>
    </location>
</feature>
<dbReference type="PROSITE" id="PS51192">
    <property type="entry name" value="HELICASE_ATP_BIND_1"/>
    <property type="match status" value="1"/>
</dbReference>
<keyword evidence="4" id="KW-0067">ATP-binding</keyword>
<dbReference type="Pfam" id="PF00271">
    <property type="entry name" value="Helicase_C"/>
    <property type="match status" value="1"/>
</dbReference>
<evidence type="ECO:0000256" key="2">
    <source>
        <dbReference type="ARBA" id="ARBA00022801"/>
    </source>
</evidence>
<proteinExistence type="predicted"/>
<dbReference type="InterPro" id="IPR001650">
    <property type="entry name" value="Helicase_C-like"/>
</dbReference>
<organism evidence="7 8">
    <name type="scientific">Hexamita inflata</name>
    <dbReference type="NCBI Taxonomy" id="28002"/>
    <lineage>
        <taxon>Eukaryota</taxon>
        <taxon>Metamonada</taxon>
        <taxon>Diplomonadida</taxon>
        <taxon>Hexamitidae</taxon>
        <taxon>Hexamitinae</taxon>
        <taxon>Hexamita</taxon>
    </lineage>
</organism>
<dbReference type="SMART" id="SM00490">
    <property type="entry name" value="HELICc"/>
    <property type="match status" value="1"/>
</dbReference>
<dbReference type="Gene3D" id="3.40.50.300">
    <property type="entry name" value="P-loop containing nucleotide triphosphate hydrolases"/>
    <property type="match status" value="2"/>
</dbReference>
<reference evidence="7 8" key="1">
    <citation type="submission" date="2024-07" db="EMBL/GenBank/DDBJ databases">
        <authorList>
            <person name="Akdeniz Z."/>
        </authorList>
    </citation>
    <scope>NUCLEOTIDE SEQUENCE [LARGE SCALE GENOMIC DNA]</scope>
</reference>
<keyword evidence="8" id="KW-1185">Reference proteome</keyword>
<evidence type="ECO:0000256" key="4">
    <source>
        <dbReference type="ARBA" id="ARBA00022840"/>
    </source>
</evidence>
<accession>A0ABP1HKT1</accession>
<dbReference type="GO" id="GO:0004386">
    <property type="term" value="F:helicase activity"/>
    <property type="evidence" value="ECO:0007669"/>
    <property type="project" value="UniProtKB-KW"/>
</dbReference>
<protein>
    <submittedName>
        <fullName evidence="7">ATP-dependent_RNA helicase</fullName>
    </submittedName>
</protein>
<dbReference type="InterPro" id="IPR014001">
    <property type="entry name" value="Helicase_ATP-bd"/>
</dbReference>
<dbReference type="EMBL" id="CAXDID020000032">
    <property type="protein sequence ID" value="CAL5995250.1"/>
    <property type="molecule type" value="Genomic_DNA"/>
</dbReference>
<keyword evidence="1" id="KW-0547">Nucleotide-binding</keyword>
<evidence type="ECO:0000259" key="6">
    <source>
        <dbReference type="PROSITE" id="PS51194"/>
    </source>
</evidence>
<keyword evidence="3 7" id="KW-0347">Helicase</keyword>
<evidence type="ECO:0000313" key="8">
    <source>
        <dbReference type="Proteomes" id="UP001642409"/>
    </source>
</evidence>
<sequence length="1124" mass="129667">MQKDAFINMLQEHKTVLVTGPTGCGKSTNIPIWITQTFPESKTLLTQPRRLPTQKIAERICQMTGYEMTKEVGFVMGRRYFESSTNRLVLATTGSAVNLIMSKPDYYDFVIIDEIHEVSDQIQQIMALVRELQKVYKFKIVLMSATVDQHIIEAFEDTVHFVMAPQEHADSYAVDSQAMKSYKDEEVVLLKEAEFSKFLENPQLNKIQKMQQDINKNMAIQILRIVAEDIQPKYNGDILAFVPGIKEFETVGNAVRALLKKYNFEDKLEIKYLHSRFSEELKQDVLANDKRKRTLIISTTICETSLTIPTLSYVIDSCLARKMIKDELTTVACSYDAVIQRMGRIGRCASGLYIPAINAEFLDLLQENYEPEDPTQSIDQFILKFFNNQKVKSSTTPQILLTQTSNKIKVEEVNRIYKQLLQQKYLIQDTVEGQEEPQTFLTIPGMAVANYQSEFQAGVQFFFMSLLNLPITTALVMASNQKSDLQIFVHDIELELNWKRYQQISALPYICFIQFYAFIHGDKHNFLQFSKKIEAALPLKAELSVLYEMISEDVNSLNVNSYSESFTNAKIVALWRSRFPVPTAEPTDEELEWCQQRLLSASALREVELEAIHILNKYQSMNQNVPINFIDGGLLQVRWPCTKQQLHDFFAEKEFDFLEFDPKKREAVWEEAKIKFCGKEYTPTIVQFLKDEKKIGRETINQFLSLVYVCKNNFATFFHTKQNKLTKLINNKIFKDQNPKSIKKPLKISCKPKKCAGTTPDKKQFEEAFLNFCKQQNIKNVKIAPNVKGDKVLSIDIRPNDNSMRQLSWVFSKLMTGPDAFRAGKFIINDFKWGLYQRDLEWYFKSFNNSIPNSLSKEAEIDIEDAPENNEEKSDKEAETEINITISGPQTLPSNYKMQDAFTELTQMNPNKLGQNLMYKLEQAQNALNFFTYDDFSIFTCDFYMRNAKNVSVGQGGFVIYILASILMDFNSQICFDHINEKVAKVAIKSNGKYTFALQIDMKNKGDLMILDLFEALTPLSKIYENLLKTFKRDTKTIKTNAISNKESLCKIETELFDTINMMTMEKAPSTFRSALNEIFEYFTKFQFSDRTALACMGAYEFDPNTVEWDCYSFANSIVLENEK</sequence>
<evidence type="ECO:0000256" key="1">
    <source>
        <dbReference type="ARBA" id="ARBA00022741"/>
    </source>
</evidence>
<dbReference type="PANTHER" id="PTHR18934:SF91">
    <property type="entry name" value="PRE-MRNA-SPLICING FACTOR ATP-DEPENDENT RNA HELICASE PRP16"/>
    <property type="match status" value="1"/>
</dbReference>
<dbReference type="InterPro" id="IPR011545">
    <property type="entry name" value="DEAD/DEAH_box_helicase_dom"/>
</dbReference>
<evidence type="ECO:0000259" key="5">
    <source>
        <dbReference type="PROSITE" id="PS51192"/>
    </source>
</evidence>
<gene>
    <name evidence="7" type="ORF">HINF_LOCUS13947</name>
</gene>
<dbReference type="InterPro" id="IPR027417">
    <property type="entry name" value="P-loop_NTPase"/>
</dbReference>
<dbReference type="CDD" id="cd17917">
    <property type="entry name" value="DEXHc_RHA-like"/>
    <property type="match status" value="1"/>
</dbReference>
<dbReference type="Proteomes" id="UP001642409">
    <property type="component" value="Unassembled WGS sequence"/>
</dbReference>
<evidence type="ECO:0000313" key="7">
    <source>
        <dbReference type="EMBL" id="CAL5995250.1"/>
    </source>
</evidence>